<keyword evidence="2" id="KW-0812">Transmembrane</keyword>
<reference evidence="3 4" key="1">
    <citation type="journal article" date="2014" name="Genome Announc.">
        <title>Complete Genome Sequence of Mycoplasma ovis Strain Michigan, a Hemoplasma of Sheep with Two Distinct 16S rRNA Genes.</title>
        <authorList>
            <person name="Deshuillers P.L."/>
            <person name="Santos A.P."/>
            <person name="do Nascimento N.C."/>
            <person name="Hampel J.A."/>
            <person name="Bergin I.L."/>
            <person name="Dyson M.C."/>
            <person name="Messick J.B."/>
        </authorList>
    </citation>
    <scope>NUCLEOTIDE SEQUENCE [LARGE SCALE GENOMIC DNA]</scope>
    <source>
        <strain evidence="3 4">Michigan</strain>
    </source>
</reference>
<keyword evidence="2" id="KW-0472">Membrane</keyword>
<keyword evidence="2" id="KW-1133">Transmembrane helix</keyword>
<keyword evidence="4" id="KW-1185">Reference proteome</keyword>
<evidence type="ECO:0000256" key="2">
    <source>
        <dbReference type="SAM" id="Phobius"/>
    </source>
</evidence>
<gene>
    <name evidence="3" type="ORF">OVS_01845</name>
</gene>
<name>A0ABM5P1C8_9MOLU</name>
<feature type="coiled-coil region" evidence="1">
    <location>
        <begin position="194"/>
        <end position="281"/>
    </location>
</feature>
<feature type="coiled-coil region" evidence="1">
    <location>
        <begin position="114"/>
        <end position="141"/>
    </location>
</feature>
<evidence type="ECO:0000313" key="4">
    <source>
        <dbReference type="Proteomes" id="UP000018745"/>
    </source>
</evidence>
<sequence length="325" mass="37554">MFLTSKLIGIATGILSSGTITSVLYPYFQNSNWANHIYEKDSSFEEYNFKVLYEQADQKLKILNEKFKKFLSAEASAKFLKTLEFQKIKALFQSISQSEEKLKKLFDTISEFFKTLMEKNKKFQEASVQKLEAEKQKELQKKIQESYVKLQEALQSWEKHLTTINCLIAQKEEASGNCQLDESSAPPGEGLKGANKAKEELKKIQESLLKMIKEVKDSNGDYNLRSMFAAFTLAMATDEYNHQEQLLKTLTQEIEKLNESVSEKSKEANKVSEEINGLNKKLKNSYSYFSSLKNQESIFHKWKEKFNEEILKNKSDKSREIQLSS</sequence>
<dbReference type="Proteomes" id="UP000018745">
    <property type="component" value="Chromosome"/>
</dbReference>
<feature type="transmembrane region" description="Helical" evidence="2">
    <location>
        <begin position="7"/>
        <end position="28"/>
    </location>
</feature>
<organism evidence="3 4">
    <name type="scientific">Mycoplasma ovis str. Michigan</name>
    <dbReference type="NCBI Taxonomy" id="1415773"/>
    <lineage>
        <taxon>Bacteria</taxon>
        <taxon>Bacillati</taxon>
        <taxon>Mycoplasmatota</taxon>
        <taxon>Mollicutes</taxon>
        <taxon>Mycoplasmataceae</taxon>
        <taxon>Mycoplasma</taxon>
    </lineage>
</organism>
<evidence type="ECO:0000313" key="3">
    <source>
        <dbReference type="EMBL" id="AHC40252.1"/>
    </source>
</evidence>
<keyword evidence="1" id="KW-0175">Coiled coil</keyword>
<dbReference type="RefSeq" id="WP_024071153.1">
    <property type="nucleotide sequence ID" value="NC_023062.1"/>
</dbReference>
<dbReference type="EMBL" id="CP006935">
    <property type="protein sequence ID" value="AHC40252.1"/>
    <property type="molecule type" value="Genomic_DNA"/>
</dbReference>
<protein>
    <submittedName>
        <fullName evidence="3">Uncharacterized protein</fullName>
    </submittedName>
</protein>
<evidence type="ECO:0000256" key="1">
    <source>
        <dbReference type="SAM" id="Coils"/>
    </source>
</evidence>
<accession>A0ABM5P1C8</accession>
<proteinExistence type="predicted"/>